<accession>C6M7V2</accession>
<keyword evidence="2" id="KW-1185">Reference proteome</keyword>
<evidence type="ECO:0000313" key="1">
    <source>
        <dbReference type="EMBL" id="EET43676.1"/>
    </source>
</evidence>
<protein>
    <submittedName>
        <fullName evidence="1">Uncharacterized protein</fullName>
    </submittedName>
</protein>
<dbReference type="AlphaFoldDB" id="C6M7V2"/>
<dbReference type="Proteomes" id="UP000005365">
    <property type="component" value="Unassembled WGS sequence"/>
</dbReference>
<gene>
    <name evidence="1" type="ORF">NEISICOT_02616</name>
</gene>
<evidence type="ECO:0000313" key="2">
    <source>
        <dbReference type="Proteomes" id="UP000005365"/>
    </source>
</evidence>
<dbReference type="EMBL" id="ACKO02000017">
    <property type="protein sequence ID" value="EET43676.1"/>
    <property type="molecule type" value="Genomic_DNA"/>
</dbReference>
<sequence length="39" mass="4728">MNFKGDIMTKMKWLHKRQQPYIGIGRIAAWHGWFCCQFV</sequence>
<reference evidence="1" key="1">
    <citation type="submission" date="2009-07" db="EMBL/GenBank/DDBJ databases">
        <authorList>
            <person name="Weinstock G."/>
            <person name="Sodergren E."/>
            <person name="Clifton S."/>
            <person name="Fulton L."/>
            <person name="Fulton B."/>
            <person name="Courtney L."/>
            <person name="Fronick C."/>
            <person name="Harrison M."/>
            <person name="Strong C."/>
            <person name="Farmer C."/>
            <person name="Delahaunty K."/>
            <person name="Markovic C."/>
            <person name="Hall O."/>
            <person name="Minx P."/>
            <person name="Tomlinson C."/>
            <person name="Mitreva M."/>
            <person name="Nelson J."/>
            <person name="Hou S."/>
            <person name="Wollam A."/>
            <person name="Pepin K.H."/>
            <person name="Johnson M."/>
            <person name="Bhonagiri V."/>
            <person name="Nash W.E."/>
            <person name="Warren W."/>
            <person name="Chinwalla A."/>
            <person name="Mardis E.R."/>
            <person name="Wilson R.K."/>
        </authorList>
    </citation>
    <scope>NUCLEOTIDE SEQUENCE [LARGE SCALE GENOMIC DNA]</scope>
    <source>
        <strain evidence="1">ATCC 29256</strain>
    </source>
</reference>
<organism evidence="1 2">
    <name type="scientific">Neisseria sicca ATCC 29256</name>
    <dbReference type="NCBI Taxonomy" id="547045"/>
    <lineage>
        <taxon>Bacteria</taxon>
        <taxon>Pseudomonadati</taxon>
        <taxon>Pseudomonadota</taxon>
        <taxon>Betaproteobacteria</taxon>
        <taxon>Neisseriales</taxon>
        <taxon>Neisseriaceae</taxon>
        <taxon>Neisseria</taxon>
    </lineage>
</organism>
<comment type="caution">
    <text evidence="1">The sequence shown here is derived from an EMBL/GenBank/DDBJ whole genome shotgun (WGS) entry which is preliminary data.</text>
</comment>
<name>C6M7V2_NEISI</name>
<proteinExistence type="predicted"/>